<dbReference type="SUPFAM" id="SSF56300">
    <property type="entry name" value="Metallo-dependent phosphatases"/>
    <property type="match status" value="1"/>
</dbReference>
<name>A0ABW3HL97_9BACL</name>
<keyword evidence="2" id="KW-0378">Hydrolase</keyword>
<dbReference type="InterPro" id="IPR036907">
    <property type="entry name" value="5'-Nucleotdase_C_sf"/>
</dbReference>
<dbReference type="PROSITE" id="PS00785">
    <property type="entry name" value="5_NUCLEOTIDASE_1"/>
    <property type="match status" value="1"/>
</dbReference>
<evidence type="ECO:0000313" key="6">
    <source>
        <dbReference type="Proteomes" id="UP001596989"/>
    </source>
</evidence>
<dbReference type="InterPro" id="IPR029052">
    <property type="entry name" value="Metallo-depent_PP-like"/>
</dbReference>
<evidence type="ECO:0000256" key="2">
    <source>
        <dbReference type="RuleBase" id="RU362119"/>
    </source>
</evidence>
<reference evidence="6" key="1">
    <citation type="journal article" date="2019" name="Int. J. Syst. Evol. Microbiol.">
        <title>The Global Catalogue of Microorganisms (GCM) 10K type strain sequencing project: providing services to taxonomists for standard genome sequencing and annotation.</title>
        <authorList>
            <consortium name="The Broad Institute Genomics Platform"/>
            <consortium name="The Broad Institute Genome Sequencing Center for Infectious Disease"/>
            <person name="Wu L."/>
            <person name="Ma J."/>
        </authorList>
    </citation>
    <scope>NUCLEOTIDE SEQUENCE [LARGE SCALE GENOMIC DNA]</scope>
    <source>
        <strain evidence="6">CCUG 59129</strain>
    </source>
</reference>
<evidence type="ECO:0000256" key="1">
    <source>
        <dbReference type="ARBA" id="ARBA00022729"/>
    </source>
</evidence>
<dbReference type="Pfam" id="PF00149">
    <property type="entry name" value="Metallophos"/>
    <property type="match status" value="1"/>
</dbReference>
<keyword evidence="6" id="KW-1185">Reference proteome</keyword>
<feature type="domain" description="Calcineurin-like phosphoesterase" evidence="3">
    <location>
        <begin position="10"/>
        <end position="207"/>
    </location>
</feature>
<gene>
    <name evidence="5" type="ORF">ACFQ2I_02725</name>
</gene>
<comment type="similarity">
    <text evidence="2">Belongs to the 5'-nucleotidase family.</text>
</comment>
<dbReference type="PANTHER" id="PTHR11575">
    <property type="entry name" value="5'-NUCLEOTIDASE-RELATED"/>
    <property type="match status" value="1"/>
</dbReference>
<keyword evidence="1" id="KW-0732">Signal</keyword>
<dbReference type="InterPro" id="IPR006146">
    <property type="entry name" value="5'-Nucleotdase_CS"/>
</dbReference>
<dbReference type="Gene3D" id="3.60.21.10">
    <property type="match status" value="1"/>
</dbReference>
<dbReference type="InterPro" id="IPR008334">
    <property type="entry name" value="5'-Nucleotdase_C"/>
</dbReference>
<dbReference type="EMBL" id="JBHTJZ010000005">
    <property type="protein sequence ID" value="MFD0958291.1"/>
    <property type="molecule type" value="Genomic_DNA"/>
</dbReference>
<dbReference type="PRINTS" id="PR01607">
    <property type="entry name" value="APYRASEFAMLY"/>
</dbReference>
<feature type="domain" description="5'-Nucleotidase C-terminal" evidence="4">
    <location>
        <begin position="293"/>
        <end position="427"/>
    </location>
</feature>
<evidence type="ECO:0000313" key="5">
    <source>
        <dbReference type="EMBL" id="MFD0958291.1"/>
    </source>
</evidence>
<dbReference type="CDD" id="cd00845">
    <property type="entry name" value="MPP_UshA_N_like"/>
    <property type="match status" value="1"/>
</dbReference>
<dbReference type="Proteomes" id="UP001596989">
    <property type="component" value="Unassembled WGS sequence"/>
</dbReference>
<dbReference type="SUPFAM" id="SSF55816">
    <property type="entry name" value="5'-nucleotidase (syn. UDP-sugar hydrolase), C-terminal domain"/>
    <property type="match status" value="1"/>
</dbReference>
<dbReference type="Pfam" id="PF02872">
    <property type="entry name" value="5_nucleotid_C"/>
    <property type="match status" value="1"/>
</dbReference>
<sequence>MMKSEATLVLLHTNDIHSRLENAARIASIIEEERQRLGDAAVLVVDCGDHMDRARLETEGSDGLVNLKLLQASRYDLITLGNNEGLTYRMDILKELYGRNPGFRVICANMLKTRDGQRPDWLLPRTVIVKQGKRIGIVGATADFSAFYELLGWDVTDPMAAIQEQVAILREEADLVIVLSHLGLPRDKEMATTIDGIDLIVGAHTHHLLHEALYIGNTALCAAGKFGEYAGRVEFVWGYGEERPKINASVIPTAAYMEQHEAASIISQYKAVAERRMSRVITSLSHPLPLSVNVESPLVNLLAAGLRKWTNSEIGLVNAGQLLGGLALGDVTASELHALCPSPINPCRMIIKGKHLRTALEQSVLPEYVDKRIKGFGFRGEVLGALAVDGIAVTLDSSKPNMQKLIRIEVNGEQLADERVYTVGTIDMFSFRIGYETLAEAESFRFYLPEFLRDVLEHELLREEAIADCHAVRWKPVSNDNDGENEENDGLCRIE</sequence>
<dbReference type="PANTHER" id="PTHR11575:SF23">
    <property type="entry name" value="5-NUCLEOTIDASE FAMILY PROTEIN"/>
    <property type="match status" value="1"/>
</dbReference>
<evidence type="ECO:0000259" key="3">
    <source>
        <dbReference type="Pfam" id="PF00149"/>
    </source>
</evidence>
<evidence type="ECO:0000259" key="4">
    <source>
        <dbReference type="Pfam" id="PF02872"/>
    </source>
</evidence>
<dbReference type="RefSeq" id="WP_377562016.1">
    <property type="nucleotide sequence ID" value="NZ_JBHTJZ010000005.1"/>
</dbReference>
<dbReference type="Gene3D" id="3.90.780.10">
    <property type="entry name" value="5'-Nucleotidase, C-terminal domain"/>
    <property type="match status" value="1"/>
</dbReference>
<comment type="caution">
    <text evidence="5">The sequence shown here is derived from an EMBL/GenBank/DDBJ whole genome shotgun (WGS) entry which is preliminary data.</text>
</comment>
<dbReference type="InterPro" id="IPR004843">
    <property type="entry name" value="Calcineurin-like_PHP"/>
</dbReference>
<accession>A0ABW3HL97</accession>
<keyword evidence="2" id="KW-0547">Nucleotide-binding</keyword>
<proteinExistence type="inferred from homology"/>
<protein>
    <submittedName>
        <fullName evidence="5">Bifunctional metallophosphatase/5'-nucleotidase</fullName>
    </submittedName>
</protein>
<organism evidence="5 6">
    <name type="scientific">Paenibacillus chungangensis</name>
    <dbReference type="NCBI Taxonomy" id="696535"/>
    <lineage>
        <taxon>Bacteria</taxon>
        <taxon>Bacillati</taxon>
        <taxon>Bacillota</taxon>
        <taxon>Bacilli</taxon>
        <taxon>Bacillales</taxon>
        <taxon>Paenibacillaceae</taxon>
        <taxon>Paenibacillus</taxon>
    </lineage>
</organism>
<dbReference type="InterPro" id="IPR006179">
    <property type="entry name" value="5_nucleotidase/apyrase"/>
</dbReference>